<protein>
    <recommendedName>
        <fullName evidence="3">Polyketide cyclase / dehydrase and lipid transport</fullName>
    </recommendedName>
</protein>
<organism evidence="1 2">
    <name type="scientific">Bacteriovorax antarcticus</name>
    <dbReference type="NCBI Taxonomy" id="3088717"/>
    <lineage>
        <taxon>Bacteria</taxon>
        <taxon>Pseudomonadati</taxon>
        <taxon>Bdellovibrionota</taxon>
        <taxon>Bacteriovoracia</taxon>
        <taxon>Bacteriovoracales</taxon>
        <taxon>Bacteriovoracaceae</taxon>
        <taxon>Bacteriovorax</taxon>
    </lineage>
</organism>
<dbReference type="EMBL" id="JAYGJQ010000003">
    <property type="protein sequence ID" value="MEA9358136.1"/>
    <property type="molecule type" value="Genomic_DNA"/>
</dbReference>
<keyword evidence="2" id="KW-1185">Reference proteome</keyword>
<evidence type="ECO:0000313" key="2">
    <source>
        <dbReference type="Proteomes" id="UP001302274"/>
    </source>
</evidence>
<dbReference type="RefSeq" id="WP_323578416.1">
    <property type="nucleotide sequence ID" value="NZ_JAYGJQ010000003.1"/>
</dbReference>
<accession>A0ABU5VYI8</accession>
<reference evidence="1 2" key="1">
    <citation type="submission" date="2023-11" db="EMBL/GenBank/DDBJ databases">
        <title>A Novel Polar Bacteriovorax (B. antarcticus) Isolated from the Biocrust in Antarctica.</title>
        <authorList>
            <person name="Mun W."/>
            <person name="Choi S.Y."/>
            <person name="Mitchell R.J."/>
        </authorList>
    </citation>
    <scope>NUCLEOTIDE SEQUENCE [LARGE SCALE GENOMIC DNA]</scope>
    <source>
        <strain evidence="1 2">PP10</strain>
    </source>
</reference>
<name>A0ABU5VYI8_9BACT</name>
<evidence type="ECO:0000313" key="1">
    <source>
        <dbReference type="EMBL" id="MEA9358136.1"/>
    </source>
</evidence>
<comment type="caution">
    <text evidence="1">The sequence shown here is derived from an EMBL/GenBank/DDBJ whole genome shotgun (WGS) entry which is preliminary data.</text>
</comment>
<evidence type="ECO:0008006" key="3">
    <source>
        <dbReference type="Google" id="ProtNLM"/>
    </source>
</evidence>
<gene>
    <name evidence="1" type="ORF">SHI21_18020</name>
</gene>
<dbReference type="Proteomes" id="UP001302274">
    <property type="component" value="Unassembled WGS sequence"/>
</dbReference>
<sequence>MKNQETSFIMNFTLPIEAKELFTFVARPENMVLYTGCFLIPGIKNVVSSDSVRKVGTIDAVSNTDGSSHDARTVILDFGSRYSLYLDNFQMIGFKSKLATPIIAFKEDWILTPDGQSTHVKRSIDIVYKRGLLNTLFVKYFITPQLYFSFLKHHQNIVKAFA</sequence>
<proteinExistence type="predicted"/>